<keyword evidence="1" id="KW-0732">Signal</keyword>
<dbReference type="AlphaFoldDB" id="A0A5S9IPM5"/>
<reference evidence="2 3" key="1">
    <citation type="submission" date="2019-08" db="EMBL/GenBank/DDBJ databases">
        <title>Complete genome sequence of Candidatus Uab amorphum.</title>
        <authorList>
            <person name="Shiratori T."/>
            <person name="Suzuki S."/>
            <person name="Kakizawa Y."/>
            <person name="Ishida K."/>
        </authorList>
    </citation>
    <scope>NUCLEOTIDE SEQUENCE [LARGE SCALE GENOMIC DNA]</scope>
    <source>
        <strain evidence="2 3">SRT547</strain>
    </source>
</reference>
<dbReference type="KEGG" id="uam:UABAM_04161"/>
<keyword evidence="3" id="KW-1185">Reference proteome</keyword>
<name>A0A5S9IPM5_UABAM</name>
<proteinExistence type="predicted"/>
<protein>
    <submittedName>
        <fullName evidence="2">Uncharacterized protein</fullName>
    </submittedName>
</protein>
<evidence type="ECO:0000313" key="2">
    <source>
        <dbReference type="EMBL" id="BBM85783.1"/>
    </source>
</evidence>
<feature type="chain" id="PRO_5025005472" evidence="1">
    <location>
        <begin position="21"/>
        <end position="801"/>
    </location>
</feature>
<feature type="signal peptide" evidence="1">
    <location>
        <begin position="1"/>
        <end position="20"/>
    </location>
</feature>
<sequence length="801" mass="89338">MSFTKLCLTLLFALSCVVGAQDFNLEQNLPDSTLLVVSAPNAKAAVDAVMETGYAQLVCSEGMQQVIRPVWELLQPEISPMMQQFNAIVGMMPQDLLQMFQGEVSVAVVNFDPMQNPPVIDAVISISLAGNFDKGKEIIFTHLNNFMPGAPKMEIEGQEFVTVPQLPMPVYGGFIDKSFVIATSAERLSSLMAKKPQKTLIEDASYAKIRNRSNAALSLVHIKVRDIIEKVMPGERKHPLVDMLGVQDITSLGGSAGIHDGNFRYSFIVETTDNERKGLFNLVSDQPLSEDLFKDIPKTSVYYEVMSFDLMKFYMQIEQFVNMTPVAPMWRQIKSQVEQMLGISLQQDLLACFGKEAAMFIDMSGGIGSTITMAKMSDGERFVSTVKKVAETFPDVELRTTTYKEQTIHYLHLTKQVKPADDVRSAIAFVVATGMRCFFIKDNKMYLSNSILSLKRYLHGSQKEANGVDVKLAQGQTAYAYIDTTRGVRYLYNNIASAVESLTPFANLIPKNPVDFDSASLPIIEDFIKDVHPTVTSLTNNKNEIMLEMDGSILGGISSVIYFSFSTSYLLGIQAAMLLPALSNVSEKAKEVKSKSHLNQIGMCIEIYLLDFGRSVYYPASIEELYLEQLLVDNEVYLCPLGDPDAAKPGIVNSSFRTHYKWLFHQRLGIRNTTETIVAYSDELPDTVIILYQDGHVDHIRGNDYIDEVFNKQIQRLKEVGVEATREEGIVSIRCKSPEISEQDKQSVLDAIKNNDVYTIKNMGTAALPVLKEALNAQPSPAERSTINWAIMVIEARCMDY</sequence>
<accession>A0A5S9IPM5</accession>
<evidence type="ECO:0000313" key="3">
    <source>
        <dbReference type="Proteomes" id="UP000326354"/>
    </source>
</evidence>
<dbReference type="PROSITE" id="PS51257">
    <property type="entry name" value="PROKAR_LIPOPROTEIN"/>
    <property type="match status" value="1"/>
</dbReference>
<evidence type="ECO:0000256" key="1">
    <source>
        <dbReference type="SAM" id="SignalP"/>
    </source>
</evidence>
<gene>
    <name evidence="2" type="ORF">UABAM_04161</name>
</gene>
<dbReference type="EMBL" id="AP019860">
    <property type="protein sequence ID" value="BBM85783.1"/>
    <property type="molecule type" value="Genomic_DNA"/>
</dbReference>
<dbReference type="RefSeq" id="WP_151969873.1">
    <property type="nucleotide sequence ID" value="NZ_AP019860.1"/>
</dbReference>
<organism evidence="2 3">
    <name type="scientific">Uabimicrobium amorphum</name>
    <dbReference type="NCBI Taxonomy" id="2596890"/>
    <lineage>
        <taxon>Bacteria</taxon>
        <taxon>Pseudomonadati</taxon>
        <taxon>Planctomycetota</taxon>
        <taxon>Candidatus Uabimicrobiia</taxon>
        <taxon>Candidatus Uabimicrobiales</taxon>
        <taxon>Candidatus Uabimicrobiaceae</taxon>
        <taxon>Candidatus Uabimicrobium</taxon>
    </lineage>
</organism>
<dbReference type="Proteomes" id="UP000326354">
    <property type="component" value="Chromosome"/>
</dbReference>